<reference evidence="1" key="1">
    <citation type="submission" date="2022-06" db="EMBL/GenBank/DDBJ databases">
        <title>Uncovering the hologenomic basis of an extraordinary plant invasion.</title>
        <authorList>
            <person name="Bieker V.C."/>
            <person name="Martin M.D."/>
            <person name="Gilbert T."/>
            <person name="Hodgins K."/>
            <person name="Battlay P."/>
            <person name="Petersen B."/>
            <person name="Wilson J."/>
        </authorList>
    </citation>
    <scope>NUCLEOTIDE SEQUENCE</scope>
    <source>
        <strain evidence="1">AA19_3_7</strain>
        <tissue evidence="1">Leaf</tissue>
    </source>
</reference>
<dbReference type="EMBL" id="JAMZMK010005800">
    <property type="protein sequence ID" value="KAI7751850.1"/>
    <property type="molecule type" value="Genomic_DNA"/>
</dbReference>
<keyword evidence="2" id="KW-1185">Reference proteome</keyword>
<protein>
    <submittedName>
        <fullName evidence="1">Uncharacterized protein</fullName>
    </submittedName>
</protein>
<evidence type="ECO:0000313" key="2">
    <source>
        <dbReference type="Proteomes" id="UP001206925"/>
    </source>
</evidence>
<evidence type="ECO:0000313" key="1">
    <source>
        <dbReference type="EMBL" id="KAI7751850.1"/>
    </source>
</evidence>
<dbReference type="Proteomes" id="UP001206925">
    <property type="component" value="Unassembled WGS sequence"/>
</dbReference>
<gene>
    <name evidence="1" type="ORF">M8C21_011258</name>
</gene>
<name>A0AAD5D521_AMBAR</name>
<comment type="caution">
    <text evidence="1">The sequence shown here is derived from an EMBL/GenBank/DDBJ whole genome shotgun (WGS) entry which is preliminary data.</text>
</comment>
<sequence>MVFFYMTRAEDDFHLQVVNKYEVKKGKFAGGDGGEDASLHVGEDCHGGDGDCSDCVIVGSGAAFLLSLEHRRSSPAPPDHHRFDNRGTQINDFVADDIVVRELAGHKGALPKMVHSGMRAPILWAVFWFGGGRLDAELKLDD</sequence>
<proteinExistence type="predicted"/>
<accession>A0AAD5D521</accession>
<dbReference type="AlphaFoldDB" id="A0AAD5D521"/>
<organism evidence="1 2">
    <name type="scientific">Ambrosia artemisiifolia</name>
    <name type="common">Common ragweed</name>
    <dbReference type="NCBI Taxonomy" id="4212"/>
    <lineage>
        <taxon>Eukaryota</taxon>
        <taxon>Viridiplantae</taxon>
        <taxon>Streptophyta</taxon>
        <taxon>Embryophyta</taxon>
        <taxon>Tracheophyta</taxon>
        <taxon>Spermatophyta</taxon>
        <taxon>Magnoliopsida</taxon>
        <taxon>eudicotyledons</taxon>
        <taxon>Gunneridae</taxon>
        <taxon>Pentapetalae</taxon>
        <taxon>asterids</taxon>
        <taxon>campanulids</taxon>
        <taxon>Asterales</taxon>
        <taxon>Asteraceae</taxon>
        <taxon>Asteroideae</taxon>
        <taxon>Heliantheae alliance</taxon>
        <taxon>Heliantheae</taxon>
        <taxon>Ambrosia</taxon>
    </lineage>
</organism>